<reference evidence="1 2" key="1">
    <citation type="journal article" date="2019" name="Nat. Ecol. Evol.">
        <title>Megaphylogeny resolves global patterns of mushroom evolution.</title>
        <authorList>
            <person name="Varga T."/>
            <person name="Krizsan K."/>
            <person name="Foldi C."/>
            <person name="Dima B."/>
            <person name="Sanchez-Garcia M."/>
            <person name="Sanchez-Ramirez S."/>
            <person name="Szollosi G.J."/>
            <person name="Szarkandi J.G."/>
            <person name="Papp V."/>
            <person name="Albert L."/>
            <person name="Andreopoulos W."/>
            <person name="Angelini C."/>
            <person name="Antonin V."/>
            <person name="Barry K.W."/>
            <person name="Bougher N.L."/>
            <person name="Buchanan P."/>
            <person name="Buyck B."/>
            <person name="Bense V."/>
            <person name="Catcheside P."/>
            <person name="Chovatia M."/>
            <person name="Cooper J."/>
            <person name="Damon W."/>
            <person name="Desjardin D."/>
            <person name="Finy P."/>
            <person name="Geml J."/>
            <person name="Haridas S."/>
            <person name="Hughes K."/>
            <person name="Justo A."/>
            <person name="Karasinski D."/>
            <person name="Kautmanova I."/>
            <person name="Kiss B."/>
            <person name="Kocsube S."/>
            <person name="Kotiranta H."/>
            <person name="LaButti K.M."/>
            <person name="Lechner B.E."/>
            <person name="Liimatainen K."/>
            <person name="Lipzen A."/>
            <person name="Lukacs Z."/>
            <person name="Mihaltcheva S."/>
            <person name="Morgado L.N."/>
            <person name="Niskanen T."/>
            <person name="Noordeloos M.E."/>
            <person name="Ohm R.A."/>
            <person name="Ortiz-Santana B."/>
            <person name="Ovrebo C."/>
            <person name="Racz N."/>
            <person name="Riley R."/>
            <person name="Savchenko A."/>
            <person name="Shiryaev A."/>
            <person name="Soop K."/>
            <person name="Spirin V."/>
            <person name="Szebenyi C."/>
            <person name="Tomsovsky M."/>
            <person name="Tulloss R.E."/>
            <person name="Uehling J."/>
            <person name="Grigoriev I.V."/>
            <person name="Vagvolgyi C."/>
            <person name="Papp T."/>
            <person name="Martin F.M."/>
            <person name="Miettinen O."/>
            <person name="Hibbett D.S."/>
            <person name="Nagy L.G."/>
        </authorList>
    </citation>
    <scope>NUCLEOTIDE SEQUENCE [LARGE SCALE GENOMIC DNA]</scope>
    <source>
        <strain evidence="1 2">CBS 121175</strain>
    </source>
</reference>
<gene>
    <name evidence="1" type="ORF">FA15DRAFT_694137</name>
</gene>
<accession>A0A5C3KXU2</accession>
<dbReference type="Proteomes" id="UP000307440">
    <property type="component" value="Unassembled WGS sequence"/>
</dbReference>
<protein>
    <submittedName>
        <fullName evidence="1">Uncharacterized protein</fullName>
    </submittedName>
</protein>
<organism evidence="1 2">
    <name type="scientific">Coprinopsis marcescibilis</name>
    <name type="common">Agaric fungus</name>
    <name type="synonym">Psathyrella marcescibilis</name>
    <dbReference type="NCBI Taxonomy" id="230819"/>
    <lineage>
        <taxon>Eukaryota</taxon>
        <taxon>Fungi</taxon>
        <taxon>Dikarya</taxon>
        <taxon>Basidiomycota</taxon>
        <taxon>Agaricomycotina</taxon>
        <taxon>Agaricomycetes</taxon>
        <taxon>Agaricomycetidae</taxon>
        <taxon>Agaricales</taxon>
        <taxon>Agaricineae</taxon>
        <taxon>Psathyrellaceae</taxon>
        <taxon>Coprinopsis</taxon>
    </lineage>
</organism>
<proteinExistence type="predicted"/>
<evidence type="ECO:0000313" key="1">
    <source>
        <dbReference type="EMBL" id="TFK24980.1"/>
    </source>
</evidence>
<evidence type="ECO:0000313" key="2">
    <source>
        <dbReference type="Proteomes" id="UP000307440"/>
    </source>
</evidence>
<name>A0A5C3KXU2_COPMA</name>
<keyword evidence="2" id="KW-1185">Reference proteome</keyword>
<dbReference type="AlphaFoldDB" id="A0A5C3KXU2"/>
<sequence>MANGSSDFGKRTPSKRSFSRSFKAFSRTFGSVCKISLKLVALLRVDGQTTSSGVKRVRINLYFQVSERSPLPHYSGKTLKFEMLYAHFLVKALPAAITTCHHTSSSSRSSRHSQFRISSRVGQKEKRDEWSKDVFFFSRFNSFGRTYNNLGKMACSIEMVTVGSSQLSTRKNLPVLETNCQTQNPKTITVPRLGKRIPDVERIEWNSNDKFSAEDAAAIVGRRWSPVASPISELDFEKALFLGITVDKPWSLSYARIASDPLTMAKLTQYPGSVLPQPFEHYQTLRPPPQWDSR</sequence>
<dbReference type="EMBL" id="ML210192">
    <property type="protein sequence ID" value="TFK24980.1"/>
    <property type="molecule type" value="Genomic_DNA"/>
</dbReference>